<comment type="subcellular location">
    <subcellularLocation>
        <location evidence="1">Membrane</location>
        <topology evidence="1">Multi-pass membrane protein</topology>
    </subcellularLocation>
</comment>
<dbReference type="AlphaFoldDB" id="A0A0M0JD03"/>
<keyword evidence="2 6" id="KW-0812">Transmembrane</keyword>
<protein>
    <submittedName>
        <fullName evidence="8">Lag1 longevity assurance-like 3</fullName>
    </submittedName>
</protein>
<evidence type="ECO:0000256" key="5">
    <source>
        <dbReference type="SAM" id="MobiDB-lite"/>
    </source>
</evidence>
<sequence>MVQVVAVFFVLGKGSSYGLGSVPPRTASLALAGAIVAVFATILLVKHVSVAVGSVVSRYLFPGDPLKKLKSLHKFRDQMWQLAIHVSMTSLEAYILFYEGGETVSWYSNYAHLWVPHPHAQNGLCAQTPQSIQLLYVLQMAIWIDTCFGHRFLEERHKDYFVMYLHHVVTIALVGVSYHYNYTKIGTIVLFVHDASDVPLDLLKIFNYCQLEGPKGLFLVELDYVLTVYTWVHCRFYLFGLLLFRGVICAPREVALAPQAIAHQVVPTTCEPRYTVCMAGYDKARKSDGFGRGHVKGALLGDGSFDVRRSFDEMGWGSHECLPVYWEATALLSTLQLLHYVWFCMLINIILVKLTESTEWHDSARDVYEGESDEEAEADPKPVAAKKAD</sequence>
<dbReference type="GO" id="GO:0005783">
    <property type="term" value="C:endoplasmic reticulum"/>
    <property type="evidence" value="ECO:0007669"/>
    <property type="project" value="TreeGrafter"/>
</dbReference>
<keyword evidence="3 6" id="KW-1133">Transmembrane helix</keyword>
<evidence type="ECO:0000259" key="7">
    <source>
        <dbReference type="SMART" id="SM00724"/>
    </source>
</evidence>
<evidence type="ECO:0000256" key="4">
    <source>
        <dbReference type="ARBA" id="ARBA00023136"/>
    </source>
</evidence>
<feature type="region of interest" description="Disordered" evidence="5">
    <location>
        <begin position="365"/>
        <end position="389"/>
    </location>
</feature>
<evidence type="ECO:0000256" key="3">
    <source>
        <dbReference type="ARBA" id="ARBA00022989"/>
    </source>
</evidence>
<dbReference type="PIRSF" id="PIRSF005225">
    <property type="entry name" value="LAG1_LAC1"/>
    <property type="match status" value="1"/>
</dbReference>
<dbReference type="PANTHER" id="PTHR12560:SF67">
    <property type="entry name" value="TLC DOMAIN-CONTAINING PROTEIN"/>
    <property type="match status" value="1"/>
</dbReference>
<dbReference type="EMBL" id="JWZX01003111">
    <property type="protein sequence ID" value="KOO24252.1"/>
    <property type="molecule type" value="Genomic_DNA"/>
</dbReference>
<keyword evidence="9" id="KW-1185">Reference proteome</keyword>
<gene>
    <name evidence="8" type="ORF">Ctob_003447</name>
</gene>
<dbReference type="OrthoDB" id="537032at2759"/>
<feature type="transmembrane region" description="Helical" evidence="6">
    <location>
        <begin position="160"/>
        <end position="180"/>
    </location>
</feature>
<dbReference type="SMART" id="SM00724">
    <property type="entry name" value="TLC"/>
    <property type="match status" value="1"/>
</dbReference>
<reference evidence="9" key="1">
    <citation type="journal article" date="2015" name="PLoS Genet.">
        <title>Genome Sequence and Transcriptome Analyses of Chrysochromulina tobin: Metabolic Tools for Enhanced Algal Fitness in the Prominent Order Prymnesiales (Haptophyceae).</title>
        <authorList>
            <person name="Hovde B.T."/>
            <person name="Deodato C.R."/>
            <person name="Hunsperger H.M."/>
            <person name="Ryken S.A."/>
            <person name="Yost W."/>
            <person name="Jha R.K."/>
            <person name="Patterson J."/>
            <person name="Monnat R.J. Jr."/>
            <person name="Barlow S.B."/>
            <person name="Starkenburg S.R."/>
            <person name="Cattolico R.A."/>
        </authorList>
    </citation>
    <scope>NUCLEOTIDE SEQUENCE</scope>
    <source>
        <strain evidence="9">CCMP291</strain>
    </source>
</reference>
<dbReference type="Pfam" id="PF03798">
    <property type="entry name" value="TRAM_LAG1_CLN8"/>
    <property type="match status" value="1"/>
</dbReference>
<accession>A0A0M0JD03</accession>
<dbReference type="InterPro" id="IPR006634">
    <property type="entry name" value="TLC-dom"/>
</dbReference>
<dbReference type="PANTHER" id="PTHR12560">
    <property type="entry name" value="LONGEVITY ASSURANCE FACTOR 1 LAG1"/>
    <property type="match status" value="1"/>
</dbReference>
<feature type="transmembrane region" description="Helical" evidence="6">
    <location>
        <begin position="30"/>
        <end position="61"/>
    </location>
</feature>
<evidence type="ECO:0000256" key="6">
    <source>
        <dbReference type="SAM" id="Phobius"/>
    </source>
</evidence>
<organism evidence="8 9">
    <name type="scientific">Chrysochromulina tobinii</name>
    <dbReference type="NCBI Taxonomy" id="1460289"/>
    <lineage>
        <taxon>Eukaryota</taxon>
        <taxon>Haptista</taxon>
        <taxon>Haptophyta</taxon>
        <taxon>Prymnesiophyceae</taxon>
        <taxon>Prymnesiales</taxon>
        <taxon>Chrysochromulinaceae</taxon>
        <taxon>Chrysochromulina</taxon>
    </lineage>
</organism>
<proteinExistence type="predicted"/>
<dbReference type="GO" id="GO:0046513">
    <property type="term" value="P:ceramide biosynthetic process"/>
    <property type="evidence" value="ECO:0007669"/>
    <property type="project" value="InterPro"/>
</dbReference>
<evidence type="ECO:0000313" key="9">
    <source>
        <dbReference type="Proteomes" id="UP000037460"/>
    </source>
</evidence>
<comment type="caution">
    <text evidence="8">The sequence shown here is derived from an EMBL/GenBank/DDBJ whole genome shotgun (WGS) entry which is preliminary data.</text>
</comment>
<name>A0A0M0JD03_9EUKA</name>
<dbReference type="Proteomes" id="UP000037460">
    <property type="component" value="Unassembled WGS sequence"/>
</dbReference>
<evidence type="ECO:0000256" key="2">
    <source>
        <dbReference type="ARBA" id="ARBA00022692"/>
    </source>
</evidence>
<evidence type="ECO:0000313" key="8">
    <source>
        <dbReference type="EMBL" id="KOO24252.1"/>
    </source>
</evidence>
<dbReference type="GO" id="GO:0050291">
    <property type="term" value="F:sphingosine N-acyltransferase activity"/>
    <property type="evidence" value="ECO:0007669"/>
    <property type="project" value="InterPro"/>
</dbReference>
<dbReference type="GO" id="GO:0016020">
    <property type="term" value="C:membrane"/>
    <property type="evidence" value="ECO:0007669"/>
    <property type="project" value="UniProtKB-SubCell"/>
</dbReference>
<evidence type="ECO:0000256" key="1">
    <source>
        <dbReference type="ARBA" id="ARBA00004141"/>
    </source>
</evidence>
<feature type="domain" description="TLC" evidence="7">
    <location>
        <begin position="73"/>
        <end position="355"/>
    </location>
</feature>
<dbReference type="InterPro" id="IPR016439">
    <property type="entry name" value="Lag1/Lac1-like"/>
</dbReference>
<keyword evidence="4 6" id="KW-0472">Membrane</keyword>